<dbReference type="AlphaFoldDB" id="A0AAQ1TW92"/>
<dbReference type="PROSITE" id="PS01174">
    <property type="entry name" value="LIPASE_GDXG_SER"/>
    <property type="match status" value="1"/>
</dbReference>
<dbReference type="RefSeq" id="WP_005529098.1">
    <property type="nucleotide sequence ID" value="NZ_BJLD01000002.1"/>
</dbReference>
<evidence type="ECO:0000256" key="2">
    <source>
        <dbReference type="ARBA" id="ARBA00022801"/>
    </source>
</evidence>
<dbReference type="PANTHER" id="PTHR48081:SF8">
    <property type="entry name" value="ALPHA_BETA HYDROLASE FOLD-3 DOMAIN-CONTAINING PROTEIN-RELATED"/>
    <property type="match status" value="1"/>
</dbReference>
<feature type="domain" description="Alpha/beta hydrolase fold-3" evidence="4">
    <location>
        <begin position="89"/>
        <end position="300"/>
    </location>
</feature>
<dbReference type="GO" id="GO:0016787">
    <property type="term" value="F:hydrolase activity"/>
    <property type="evidence" value="ECO:0007669"/>
    <property type="project" value="UniProtKB-KW"/>
</dbReference>
<dbReference type="PROSITE" id="PS01173">
    <property type="entry name" value="LIPASE_GDXG_HIS"/>
    <property type="match status" value="1"/>
</dbReference>
<protein>
    <submittedName>
        <fullName evidence="5">Alpha/beta hydrolase</fullName>
    </submittedName>
</protein>
<dbReference type="Gene3D" id="3.40.50.1820">
    <property type="entry name" value="alpha/beta hydrolase"/>
    <property type="match status" value="1"/>
</dbReference>
<keyword evidence="2 5" id="KW-0378">Hydrolase</keyword>
<sequence length="328" mass="35629">MHTLADEFTGRPITEDAWKSVGPFRAGGGVPFHHIEIPTVRENYVASTAQNGLSEETEPFTQDFEVGEFRVRLTDPRPDSERDAATPAILFIHGGGWLMGNLDTHHSAVRRLAVESGLPAVAVDYRLAPEHLYPAAIDDCRAALHWLSDAAAPHGLHVTNVAIAGDSAGGQLTAILANEFSGDDSVAPISSQVLIYPITDISDQRTESGASYQRVTEGFPMVAETMRWFIRTYLPEGQDKTVADLSPLLHELPENLPPAYVITVDNDPLADEGGEYALKLAKAGCDVRYEHLRGYHHGLFTSAGVMQCGEEGLSDIAKFIAVHARKHA</sequence>
<dbReference type="InterPro" id="IPR050300">
    <property type="entry name" value="GDXG_lipolytic_enzyme"/>
</dbReference>
<evidence type="ECO:0000313" key="7">
    <source>
        <dbReference type="Proteomes" id="UP000315234"/>
    </source>
</evidence>
<evidence type="ECO:0000256" key="3">
    <source>
        <dbReference type="PROSITE-ProRule" id="PRU10038"/>
    </source>
</evidence>
<dbReference type="EMBL" id="BJLD01000002">
    <property type="protein sequence ID" value="GEA43575.1"/>
    <property type="molecule type" value="Genomic_DNA"/>
</dbReference>
<evidence type="ECO:0000259" key="4">
    <source>
        <dbReference type="Pfam" id="PF07859"/>
    </source>
</evidence>
<evidence type="ECO:0000313" key="5">
    <source>
        <dbReference type="EMBL" id="GEA43575.1"/>
    </source>
</evidence>
<name>A0AAQ1TW92_CORST</name>
<proteinExistence type="inferred from homology"/>
<dbReference type="InterPro" id="IPR029058">
    <property type="entry name" value="AB_hydrolase_fold"/>
</dbReference>
<comment type="caution">
    <text evidence="5">The sequence shown here is derived from an EMBL/GenBank/DDBJ whole genome shotgun (WGS) entry which is preliminary data.</text>
</comment>
<dbReference type="PANTHER" id="PTHR48081">
    <property type="entry name" value="AB HYDROLASE SUPERFAMILY PROTEIN C4A8.06C"/>
    <property type="match status" value="1"/>
</dbReference>
<dbReference type="InterPro" id="IPR002168">
    <property type="entry name" value="Lipase_GDXG_HIS_AS"/>
</dbReference>
<gene>
    <name evidence="5" type="ORF">Cst04h_17450</name>
    <name evidence="6" type="ORF">Cst04h_26430</name>
</gene>
<dbReference type="Proteomes" id="UP000315234">
    <property type="component" value="Unassembled WGS sequence"/>
</dbReference>
<organism evidence="5 7">
    <name type="scientific">Corynebacterium striatum</name>
    <dbReference type="NCBI Taxonomy" id="43770"/>
    <lineage>
        <taxon>Bacteria</taxon>
        <taxon>Bacillati</taxon>
        <taxon>Actinomycetota</taxon>
        <taxon>Actinomycetes</taxon>
        <taxon>Mycobacteriales</taxon>
        <taxon>Corynebacteriaceae</taxon>
        <taxon>Corynebacterium</taxon>
    </lineage>
</organism>
<dbReference type="InterPro" id="IPR033140">
    <property type="entry name" value="Lipase_GDXG_put_SER_AS"/>
</dbReference>
<evidence type="ECO:0000256" key="1">
    <source>
        <dbReference type="ARBA" id="ARBA00010515"/>
    </source>
</evidence>
<dbReference type="EMBL" id="BJLD01000006">
    <property type="protein sequence ID" value="GEA44473.1"/>
    <property type="molecule type" value="Genomic_DNA"/>
</dbReference>
<dbReference type="SUPFAM" id="SSF53474">
    <property type="entry name" value="alpha/beta-Hydrolases"/>
    <property type="match status" value="1"/>
</dbReference>
<evidence type="ECO:0000313" key="6">
    <source>
        <dbReference type="EMBL" id="GEA44473.1"/>
    </source>
</evidence>
<feature type="active site" evidence="3">
    <location>
        <position position="167"/>
    </location>
</feature>
<accession>A0AAQ1TW92</accession>
<dbReference type="Pfam" id="PF07859">
    <property type="entry name" value="Abhydrolase_3"/>
    <property type="match status" value="1"/>
</dbReference>
<reference evidence="5 7" key="1">
    <citation type="submission" date="2019-06" db="EMBL/GenBank/DDBJ databases">
        <title>Draft genome sequence of Corynebacterium striatum NBRC 15291.</title>
        <authorList>
            <person name="Miura T."/>
            <person name="Furukawa M."/>
            <person name="Shimamura M."/>
            <person name="Ohyama Y."/>
            <person name="Yamazoe A."/>
            <person name="Kawasaki H."/>
        </authorList>
    </citation>
    <scope>NUCLEOTIDE SEQUENCE [LARGE SCALE GENOMIC DNA]</scope>
    <source>
        <strain evidence="5 7">NBRC 15291</strain>
    </source>
</reference>
<dbReference type="InterPro" id="IPR013094">
    <property type="entry name" value="AB_hydrolase_3"/>
</dbReference>
<comment type="similarity">
    <text evidence="1">Belongs to the 'GDXG' lipolytic enzyme family.</text>
</comment>